<reference evidence="9 10" key="1">
    <citation type="submission" date="2023-10" db="EMBL/GenBank/DDBJ databases">
        <title>Chromosome-scale genome assembly provides insights into flower coloration mechanisms of Canna indica.</title>
        <authorList>
            <person name="Li C."/>
        </authorList>
    </citation>
    <scope>NUCLEOTIDE SEQUENCE [LARGE SCALE GENOMIC DNA]</scope>
    <source>
        <tissue evidence="9">Flower</tissue>
    </source>
</reference>
<dbReference type="GO" id="GO:0010215">
    <property type="term" value="P:cellulose microfibril organization"/>
    <property type="evidence" value="ECO:0007669"/>
    <property type="project" value="InterPro"/>
</dbReference>
<dbReference type="InterPro" id="IPR006918">
    <property type="entry name" value="COBRA_pln"/>
</dbReference>
<evidence type="ECO:0000259" key="8">
    <source>
        <dbReference type="Pfam" id="PF25079"/>
    </source>
</evidence>
<evidence type="ECO:0000256" key="4">
    <source>
        <dbReference type="ARBA" id="ARBA00022729"/>
    </source>
</evidence>
<keyword evidence="6" id="KW-0325">Glycoprotein</keyword>
<feature type="signal peptide" evidence="7">
    <location>
        <begin position="1"/>
        <end position="25"/>
    </location>
</feature>
<dbReference type="Proteomes" id="UP001327560">
    <property type="component" value="Chromosome 8"/>
</dbReference>
<dbReference type="Pfam" id="PF04833">
    <property type="entry name" value="COBRA"/>
    <property type="match status" value="1"/>
</dbReference>
<feature type="domain" description="COBRA C-terminal" evidence="8">
    <location>
        <begin position="431"/>
        <end position="640"/>
    </location>
</feature>
<organism evidence="9 10">
    <name type="scientific">Canna indica</name>
    <name type="common">Indian-shot</name>
    <dbReference type="NCBI Taxonomy" id="4628"/>
    <lineage>
        <taxon>Eukaryota</taxon>
        <taxon>Viridiplantae</taxon>
        <taxon>Streptophyta</taxon>
        <taxon>Embryophyta</taxon>
        <taxon>Tracheophyta</taxon>
        <taxon>Spermatophyta</taxon>
        <taxon>Magnoliopsida</taxon>
        <taxon>Liliopsida</taxon>
        <taxon>Zingiberales</taxon>
        <taxon>Cannaceae</taxon>
        <taxon>Canna</taxon>
    </lineage>
</organism>
<feature type="chain" id="PRO_5042944501" description="COBRA C-terminal domain-containing protein" evidence="7">
    <location>
        <begin position="26"/>
        <end position="669"/>
    </location>
</feature>
<sequence length="669" mass="73259">MDWCSRPLVFLVLVVFLLSASTSRSQRTRPPSGAAVPVPAPAPAPSPDTFCNGVYLSYVLEQREKIHPFTSNPADQPYAFRATATVLNHGTADLLAWTLLVPFRHRELIVSVGGGVLSNGSAFPYNTTLDANSTAFSGYPNTDLKTPIETANDLTQIEAKITIVGTFFGSPPPTMPLPESLALGDPSYTCPPPTVYNGSSGVDTCCVPDPNYVPEPVNATGFLPRRSGDLTITYDVLQSYGSSYLALVTLENHNPLGRLDHWQLSWEWARDEFIYNMKGAYPTVVDPSDCVFGKQSQYYQQLDFSTVLSCKRKPTIVDLTPWRYNDTDLGRIPHCCRNGTLLPPEMDPEQAVSAFQMQVYKMPPDLNRSVLFPPVNWNISGTLNPDYQCGQPIRVSPTVFPDVNGLESDSVALASWQVVCNISRPKGASPKCCVSFSAYYNDSVIPCNTCACGCPATNRRQTCNATAPAMLLPPEALLVPFDNRTAKALAWAQIKHYNAPSPLPCADNCGVSINWHVVSDYAKGWSARVTLFNWREDQFADWFLAVQMDKAYPGYEQMYSFNGTKMADNIIFVQGNPGLDYLNGETNGTTDKDPRVPGKQQSVISFTKSSTPGIDIVGGGGYPSKVYFNGEECSLPDFFPANWATRRSGVGVFRVALLLLATALALLEL</sequence>
<name>A0AAQ3KWI8_9LILI</name>
<dbReference type="Pfam" id="PF25079">
    <property type="entry name" value="COB_C"/>
    <property type="match status" value="1"/>
</dbReference>
<evidence type="ECO:0000313" key="10">
    <source>
        <dbReference type="Proteomes" id="UP001327560"/>
    </source>
</evidence>
<evidence type="ECO:0000256" key="5">
    <source>
        <dbReference type="ARBA" id="ARBA00023136"/>
    </source>
</evidence>
<evidence type="ECO:0000256" key="6">
    <source>
        <dbReference type="ARBA" id="ARBA00023180"/>
    </source>
</evidence>
<evidence type="ECO:0000313" key="9">
    <source>
        <dbReference type="EMBL" id="WOL16000.1"/>
    </source>
</evidence>
<evidence type="ECO:0000256" key="2">
    <source>
        <dbReference type="ARBA" id="ARBA00005507"/>
    </source>
</evidence>
<dbReference type="EMBL" id="CP136897">
    <property type="protein sequence ID" value="WOL16000.1"/>
    <property type="molecule type" value="Genomic_DNA"/>
</dbReference>
<proteinExistence type="inferred from homology"/>
<dbReference type="PANTHER" id="PTHR31052">
    <property type="entry name" value="COBRA-LIKE PROTEIN 7"/>
    <property type="match status" value="1"/>
</dbReference>
<evidence type="ECO:0000256" key="1">
    <source>
        <dbReference type="ARBA" id="ARBA00004236"/>
    </source>
</evidence>
<keyword evidence="4 7" id="KW-0732">Signal</keyword>
<evidence type="ECO:0000256" key="7">
    <source>
        <dbReference type="SAM" id="SignalP"/>
    </source>
</evidence>
<dbReference type="GO" id="GO:0005886">
    <property type="term" value="C:plasma membrane"/>
    <property type="evidence" value="ECO:0007669"/>
    <property type="project" value="UniProtKB-SubCell"/>
</dbReference>
<dbReference type="AlphaFoldDB" id="A0AAQ3KWI8"/>
<comment type="similarity">
    <text evidence="2">Belongs to the COBRA family.</text>
</comment>
<dbReference type="InterPro" id="IPR056900">
    <property type="entry name" value="COB_C"/>
</dbReference>
<keyword evidence="5" id="KW-0472">Membrane</keyword>
<dbReference type="PANTHER" id="PTHR31052:SF3">
    <property type="entry name" value="COBRA-LIKE PROTEIN 7"/>
    <property type="match status" value="1"/>
</dbReference>
<comment type="subcellular location">
    <subcellularLocation>
        <location evidence="1">Cell membrane</location>
    </subcellularLocation>
</comment>
<keyword evidence="3" id="KW-1003">Cell membrane</keyword>
<keyword evidence="10" id="KW-1185">Reference proteome</keyword>
<accession>A0AAQ3KWI8</accession>
<protein>
    <recommendedName>
        <fullName evidence="8">COBRA C-terminal domain-containing protein</fullName>
    </recommendedName>
</protein>
<gene>
    <name evidence="9" type="ORF">Cni_G24782</name>
</gene>
<evidence type="ECO:0000256" key="3">
    <source>
        <dbReference type="ARBA" id="ARBA00022475"/>
    </source>
</evidence>